<gene>
    <name evidence="2" type="ORF">E1269_04260</name>
</gene>
<dbReference type="RefSeq" id="WP_131891671.1">
    <property type="nucleotide sequence ID" value="NZ_SMKZ01000003.1"/>
</dbReference>
<sequence length="167" mass="16543">MDAASVQRKSTDPLAALPQGPGSALELAQDLAALGAGGRDAAGRWMSRPAVMRRIALLLAEGVPARATRVVVAGDGAEALGTGLSLAAGLPFAALSGDATGLTFGEVHAGEDASLVAVHHDSLAGLRAWCDAHGLTAVHHQSVFGGSDATGALFVVDAGGSIREGST</sequence>
<dbReference type="Proteomes" id="UP000294739">
    <property type="component" value="Unassembled WGS sequence"/>
</dbReference>
<dbReference type="InParanoid" id="A0A4R5DTB8"/>
<comment type="caution">
    <text evidence="2">The sequence shown here is derived from an EMBL/GenBank/DDBJ whole genome shotgun (WGS) entry which is preliminary data.</text>
</comment>
<evidence type="ECO:0000313" key="3">
    <source>
        <dbReference type="Proteomes" id="UP000294739"/>
    </source>
</evidence>
<keyword evidence="3" id="KW-1185">Reference proteome</keyword>
<feature type="region of interest" description="Disordered" evidence="1">
    <location>
        <begin position="1"/>
        <end position="21"/>
    </location>
</feature>
<dbReference type="AlphaFoldDB" id="A0A4R5DTB8"/>
<name>A0A4R5DTB8_9ACTN</name>
<evidence type="ECO:0000256" key="1">
    <source>
        <dbReference type="SAM" id="MobiDB-lite"/>
    </source>
</evidence>
<accession>A0A4R5DTB8</accession>
<dbReference type="EMBL" id="SMKZ01000003">
    <property type="protein sequence ID" value="TDE14375.1"/>
    <property type="molecule type" value="Genomic_DNA"/>
</dbReference>
<organism evidence="2 3">
    <name type="scientific">Jiangella asiatica</name>
    <dbReference type="NCBI Taxonomy" id="2530372"/>
    <lineage>
        <taxon>Bacteria</taxon>
        <taxon>Bacillati</taxon>
        <taxon>Actinomycetota</taxon>
        <taxon>Actinomycetes</taxon>
        <taxon>Jiangellales</taxon>
        <taxon>Jiangellaceae</taxon>
        <taxon>Jiangella</taxon>
    </lineage>
</organism>
<reference evidence="2 3" key="1">
    <citation type="submission" date="2019-03" db="EMBL/GenBank/DDBJ databases">
        <title>Draft genome sequences of novel Actinobacteria.</title>
        <authorList>
            <person name="Sahin N."/>
            <person name="Ay H."/>
            <person name="Saygin H."/>
        </authorList>
    </citation>
    <scope>NUCLEOTIDE SEQUENCE [LARGE SCALE GENOMIC DNA]</scope>
    <source>
        <strain evidence="2 3">5K138</strain>
    </source>
</reference>
<protein>
    <submittedName>
        <fullName evidence="2">Uncharacterized protein</fullName>
    </submittedName>
</protein>
<evidence type="ECO:0000313" key="2">
    <source>
        <dbReference type="EMBL" id="TDE14375.1"/>
    </source>
</evidence>
<proteinExistence type="predicted"/>